<dbReference type="AlphaFoldDB" id="A0A448XJU8"/>
<dbReference type="EMBL" id="CAAALY010257642">
    <property type="protein sequence ID" value="VEL38351.1"/>
    <property type="molecule type" value="Genomic_DNA"/>
</dbReference>
<gene>
    <name evidence="1" type="ORF">PXEA_LOCUS31791</name>
</gene>
<proteinExistence type="predicted"/>
<evidence type="ECO:0000313" key="1">
    <source>
        <dbReference type="EMBL" id="VEL38351.1"/>
    </source>
</evidence>
<reference evidence="1" key="1">
    <citation type="submission" date="2018-11" db="EMBL/GenBank/DDBJ databases">
        <authorList>
            <consortium name="Pathogen Informatics"/>
        </authorList>
    </citation>
    <scope>NUCLEOTIDE SEQUENCE</scope>
</reference>
<organism evidence="1 2">
    <name type="scientific">Protopolystoma xenopodis</name>
    <dbReference type="NCBI Taxonomy" id="117903"/>
    <lineage>
        <taxon>Eukaryota</taxon>
        <taxon>Metazoa</taxon>
        <taxon>Spiralia</taxon>
        <taxon>Lophotrochozoa</taxon>
        <taxon>Platyhelminthes</taxon>
        <taxon>Monogenea</taxon>
        <taxon>Polyopisthocotylea</taxon>
        <taxon>Polystomatidea</taxon>
        <taxon>Polystomatidae</taxon>
        <taxon>Protopolystoma</taxon>
    </lineage>
</organism>
<keyword evidence="2" id="KW-1185">Reference proteome</keyword>
<sequence length="93" mass="9827">MTTYPLRATKAILCLPPSASILQTSGSAPHGSSASDSRYAHSINASASFGLPTILSAGTDARIRCWNLSNPEQSGVIAWPCIEEAVPPNLHYM</sequence>
<accession>A0A448XJU8</accession>
<evidence type="ECO:0000313" key="2">
    <source>
        <dbReference type="Proteomes" id="UP000784294"/>
    </source>
</evidence>
<dbReference type="OrthoDB" id="242910at2759"/>
<comment type="caution">
    <text evidence="1">The sequence shown here is derived from an EMBL/GenBank/DDBJ whole genome shotgun (WGS) entry which is preliminary data.</text>
</comment>
<dbReference type="Proteomes" id="UP000784294">
    <property type="component" value="Unassembled WGS sequence"/>
</dbReference>
<protein>
    <submittedName>
        <fullName evidence="1">Uncharacterized protein</fullName>
    </submittedName>
</protein>
<name>A0A448XJU8_9PLAT</name>